<keyword evidence="3" id="KW-1185">Reference proteome</keyword>
<name>A0ABT0L9T5_9GAMM</name>
<evidence type="ECO:0000313" key="2">
    <source>
        <dbReference type="EMBL" id="MCL1124423.1"/>
    </source>
</evidence>
<dbReference type="Proteomes" id="UP001203423">
    <property type="component" value="Unassembled WGS sequence"/>
</dbReference>
<comment type="similarity">
    <text evidence="1">Belongs to the peptidase C56 family.</text>
</comment>
<dbReference type="RefSeq" id="WP_248939701.1">
    <property type="nucleotide sequence ID" value="NZ_JAKIKS010000023.1"/>
</dbReference>
<sequence length="221" mass="23823">MTKVAILLSGCGVFDGSEIHESVLTFLELERWGIEHQCFAPDMAQLHVINHITGEVEQSVTRNALVESARIARGNVLACDTLDIDAFDALVIPGGFGAAKNLCDFAINNQDCEVTLQVEVFIKAFANKKKPIGFICISPVMIPKIFGEGAVGTIGNDIETAEAFNRMGGLHQNTEVGDIIIDAERHIVSTPAYMLAENITQAHKGISALIKEVAKMCGVKV</sequence>
<dbReference type="InterPro" id="IPR029062">
    <property type="entry name" value="Class_I_gatase-like"/>
</dbReference>
<dbReference type="GO" id="GO:0016829">
    <property type="term" value="F:lyase activity"/>
    <property type="evidence" value="ECO:0007669"/>
    <property type="project" value="UniProtKB-KW"/>
</dbReference>
<evidence type="ECO:0000313" key="3">
    <source>
        <dbReference type="Proteomes" id="UP001203423"/>
    </source>
</evidence>
<dbReference type="PANTHER" id="PTHR10224">
    <property type="entry name" value="ES1 PROTEIN HOMOLOG, MITOCHONDRIAL"/>
    <property type="match status" value="1"/>
</dbReference>
<dbReference type="PIRSF" id="PIRSF006320">
    <property type="entry name" value="Elb2"/>
    <property type="match status" value="1"/>
</dbReference>
<proteinExistence type="inferred from homology"/>
<reference evidence="2 3" key="1">
    <citation type="submission" date="2022-01" db="EMBL/GenBank/DDBJ databases">
        <title>Whole genome-based taxonomy of the Shewanellaceae.</title>
        <authorList>
            <person name="Martin-Rodriguez A.J."/>
        </authorList>
    </citation>
    <scope>NUCLEOTIDE SEQUENCE [LARGE SCALE GENOMIC DNA]</scope>
    <source>
        <strain evidence="2 3">DSM 17177</strain>
    </source>
</reference>
<dbReference type="NCBIfam" id="NF008747">
    <property type="entry name" value="PRK11780.1"/>
    <property type="match status" value="1"/>
</dbReference>
<comment type="caution">
    <text evidence="2">The sequence shown here is derived from an EMBL/GenBank/DDBJ whole genome shotgun (WGS) entry which is preliminary data.</text>
</comment>
<dbReference type="CDD" id="cd03133">
    <property type="entry name" value="GATase1_ES1"/>
    <property type="match status" value="1"/>
</dbReference>
<dbReference type="SUPFAM" id="SSF52317">
    <property type="entry name" value="Class I glutamine amidotransferase-like"/>
    <property type="match status" value="1"/>
</dbReference>
<keyword evidence="1 2" id="KW-0456">Lyase</keyword>
<dbReference type="Gene3D" id="3.40.50.880">
    <property type="match status" value="1"/>
</dbReference>
<dbReference type="PANTHER" id="PTHR10224:SF12">
    <property type="entry name" value="GLYOXALASE ELBB"/>
    <property type="match status" value="1"/>
</dbReference>
<comment type="function">
    <text evidence="1">Displays glyoxalase activity, catalyzing the conversion of glyoxal to glycolate.</text>
</comment>
<protein>
    <recommendedName>
        <fullName evidence="1">Glyoxalase</fullName>
    </recommendedName>
</protein>
<gene>
    <name evidence="2" type="primary">elbB</name>
    <name evidence="2" type="ORF">L2764_08030</name>
</gene>
<comment type="catalytic activity">
    <reaction evidence="1">
        <text>glyoxal + H2O = glycolate + H(+)</text>
        <dbReference type="Rhea" id="RHEA:51672"/>
        <dbReference type="ChEBI" id="CHEBI:15377"/>
        <dbReference type="ChEBI" id="CHEBI:15378"/>
        <dbReference type="ChEBI" id="CHEBI:29805"/>
        <dbReference type="ChEBI" id="CHEBI:34779"/>
    </reaction>
</comment>
<dbReference type="InterPro" id="IPR026041">
    <property type="entry name" value="ElbB"/>
</dbReference>
<dbReference type="EMBL" id="JAKIKS010000023">
    <property type="protein sequence ID" value="MCL1124423.1"/>
    <property type="molecule type" value="Genomic_DNA"/>
</dbReference>
<evidence type="ECO:0000256" key="1">
    <source>
        <dbReference type="PIRNR" id="PIRNR006320"/>
    </source>
</evidence>
<organism evidence="2 3">
    <name type="scientific">Shewanella surugensis</name>
    <dbReference type="NCBI Taxonomy" id="212020"/>
    <lineage>
        <taxon>Bacteria</taxon>
        <taxon>Pseudomonadati</taxon>
        <taxon>Pseudomonadota</taxon>
        <taxon>Gammaproteobacteria</taxon>
        <taxon>Alteromonadales</taxon>
        <taxon>Shewanellaceae</taxon>
        <taxon>Shewanella</taxon>
    </lineage>
</organism>
<accession>A0ABT0L9T5</accession>